<protein>
    <submittedName>
        <fullName evidence="1">Uncharacterized protein</fullName>
    </submittedName>
</protein>
<evidence type="ECO:0000313" key="1">
    <source>
        <dbReference type="EMBL" id="MBK0420563.1"/>
    </source>
</evidence>
<comment type="caution">
    <text evidence="1">The sequence shown here is derived from an EMBL/GenBank/DDBJ whole genome shotgun (WGS) entry which is preliminary data.</text>
</comment>
<name>A0A934QA25_9MICO</name>
<organism evidence="1 2">
    <name type="scientific">Leucobacter edaphi</name>
    <dbReference type="NCBI Taxonomy" id="2796472"/>
    <lineage>
        <taxon>Bacteria</taxon>
        <taxon>Bacillati</taxon>
        <taxon>Actinomycetota</taxon>
        <taxon>Actinomycetes</taxon>
        <taxon>Micrococcales</taxon>
        <taxon>Microbacteriaceae</taxon>
        <taxon>Leucobacter</taxon>
    </lineage>
</organism>
<reference evidence="1" key="1">
    <citation type="submission" date="2020-12" db="EMBL/GenBank/DDBJ databases">
        <title>Leucobacter sp. CAS2, isolated from Chromium sludge.</title>
        <authorList>
            <person name="Xu Z."/>
        </authorList>
    </citation>
    <scope>NUCLEOTIDE SEQUENCE</scope>
    <source>
        <strain evidence="1">CSA2</strain>
    </source>
</reference>
<evidence type="ECO:0000313" key="2">
    <source>
        <dbReference type="Proteomes" id="UP000618733"/>
    </source>
</evidence>
<accession>A0A934QA25</accession>
<dbReference type="EMBL" id="JAEHOI010000001">
    <property type="protein sequence ID" value="MBK0420563.1"/>
    <property type="molecule type" value="Genomic_DNA"/>
</dbReference>
<dbReference type="RefSeq" id="WP_200130779.1">
    <property type="nucleotide sequence ID" value="NZ_JAEHOI010000001.1"/>
</dbReference>
<dbReference type="AlphaFoldDB" id="A0A934QA25"/>
<proteinExistence type="predicted"/>
<dbReference type="Proteomes" id="UP000618733">
    <property type="component" value="Unassembled WGS sequence"/>
</dbReference>
<gene>
    <name evidence="1" type="ORF">JD292_00490</name>
</gene>
<sequence>MTLNFVVGETEKHSVIFGYDKFFGRVSLLIDGKPYAGAMISGKTGSLKRWEFDVGETERHRVRIEKRHAPLFGAFLPQPIVAFVDNHRVAEDTA</sequence>
<keyword evidence="2" id="KW-1185">Reference proteome</keyword>